<keyword evidence="3" id="KW-1185">Reference proteome</keyword>
<reference evidence="2 3" key="1">
    <citation type="submission" date="2020-08" db="EMBL/GenBank/DDBJ databases">
        <title>Genomic Encyclopedia of Type Strains, Phase III (KMG-III): the genomes of soil and plant-associated and newly described type strains.</title>
        <authorList>
            <person name="Whitman W."/>
        </authorList>
    </citation>
    <scope>NUCLEOTIDE SEQUENCE [LARGE SCALE GENOMIC DNA]</scope>
    <source>
        <strain evidence="2 3">CECT 8572</strain>
    </source>
</reference>
<accession>A0ABR6HMT0</accession>
<protein>
    <submittedName>
        <fullName evidence="2">Hemerythrin-like domain-containing protein</fullName>
    </submittedName>
</protein>
<dbReference type="Proteomes" id="UP000576152">
    <property type="component" value="Unassembled WGS sequence"/>
</dbReference>
<organism evidence="2 3">
    <name type="scientific">Limimaricola variabilis</name>
    <dbReference type="NCBI Taxonomy" id="1492771"/>
    <lineage>
        <taxon>Bacteria</taxon>
        <taxon>Pseudomonadati</taxon>
        <taxon>Pseudomonadota</taxon>
        <taxon>Alphaproteobacteria</taxon>
        <taxon>Rhodobacterales</taxon>
        <taxon>Paracoccaceae</taxon>
        <taxon>Limimaricola</taxon>
    </lineage>
</organism>
<dbReference type="InterPro" id="IPR012312">
    <property type="entry name" value="Hemerythrin-like"/>
</dbReference>
<dbReference type="RefSeq" id="WP_183470864.1">
    <property type="nucleotide sequence ID" value="NZ_JACIBX010000003.1"/>
</dbReference>
<proteinExistence type="predicted"/>
<comment type="caution">
    <text evidence="2">The sequence shown here is derived from an EMBL/GenBank/DDBJ whole genome shotgun (WGS) entry which is preliminary data.</text>
</comment>
<evidence type="ECO:0000313" key="3">
    <source>
        <dbReference type="Proteomes" id="UP000576152"/>
    </source>
</evidence>
<dbReference type="Pfam" id="PF01814">
    <property type="entry name" value="Hemerythrin"/>
    <property type="match status" value="1"/>
</dbReference>
<feature type="domain" description="Hemerythrin-like" evidence="1">
    <location>
        <begin position="44"/>
        <end position="185"/>
    </location>
</feature>
<evidence type="ECO:0000259" key="1">
    <source>
        <dbReference type="Pfam" id="PF01814"/>
    </source>
</evidence>
<dbReference type="EMBL" id="JACIBX010000003">
    <property type="protein sequence ID" value="MBB3711644.1"/>
    <property type="molecule type" value="Genomic_DNA"/>
</dbReference>
<dbReference type="Gene3D" id="1.20.120.520">
    <property type="entry name" value="nmb1532 protein domain like"/>
    <property type="match status" value="1"/>
</dbReference>
<gene>
    <name evidence="2" type="ORF">FHS00_001215</name>
</gene>
<name>A0ABR6HMT0_9RHOB</name>
<sequence length="194" mass="21118">MPDDTPDSTLALGRREGLPDALRVLLDDYPRAGWEEDPGFDGLVRFWLSKHLAFREMLAILTRETEAAADGADPARFAAVLSQLGGRLVGDLHGHHGIEDAHYFPRLARMEPRLEAGFALLDGDHHALDGHLERFVDAANGLIGQASAPARMRGEAAGFAERLSGFEGFLDRHLVDEEELVVPVLLRHGTGALG</sequence>
<evidence type="ECO:0000313" key="2">
    <source>
        <dbReference type="EMBL" id="MBB3711644.1"/>
    </source>
</evidence>